<accession>A0A2S7K8H8</accession>
<sequence length="404" mass="44787">MSASFSRTDRKLRVALFSGNYNYVMDGPVRALNSLVAYLEREGHEALVFAPTNDTPAFKHSGTLISVPSFALPGKRSEYRFGLGLHGKCKRALDSFRPDIVHIAAPDYTGFGALNYARKFGVPAVASFHTRFDTYPRYYNLGWLEKYLTRYMRYFYSRCEHVYAPSHSMVDELERDGIGEDIRLWTRGVDGDLFNPARRDMAWREANGFRTDDVVAAFVGRLVLEKGIDIFVDAFQQARASTPNLKALIVGDGPERENFSQLLPDGVFTGYLQGEELARAYASADIFFNPSITETFGNVTLEAMASGLPSIGAAAAGSRSLIEDGVTGYLAESNAAGFADKLAQLAGDKALRQHYGRAAREKSGRFSWDAVLAELVGHYYEALDQFQPSRRHARPAAASRRHAA</sequence>
<dbReference type="SUPFAM" id="SSF53756">
    <property type="entry name" value="UDP-Glycosyltransferase/glycogen phosphorylase"/>
    <property type="match status" value="1"/>
</dbReference>
<dbReference type="OrthoDB" id="5490290at2"/>
<evidence type="ECO:0000313" key="4">
    <source>
        <dbReference type="Proteomes" id="UP000239504"/>
    </source>
</evidence>
<dbReference type="PANTHER" id="PTHR45947:SF3">
    <property type="entry name" value="SULFOQUINOVOSYL TRANSFERASE SQD2"/>
    <property type="match status" value="1"/>
</dbReference>
<dbReference type="CDD" id="cd03814">
    <property type="entry name" value="GT4-like"/>
    <property type="match status" value="1"/>
</dbReference>
<dbReference type="AlphaFoldDB" id="A0A2S7K8H8"/>
<protein>
    <submittedName>
        <fullName evidence="3">Glycosyl transferase family 1</fullName>
    </submittedName>
</protein>
<feature type="domain" description="Glycosyltransferase subfamily 4-like N-terminal" evidence="2">
    <location>
        <begin position="27"/>
        <end position="190"/>
    </location>
</feature>
<dbReference type="InterPro" id="IPR028098">
    <property type="entry name" value="Glyco_trans_4-like_N"/>
</dbReference>
<name>A0A2S7K8H8_9PROT</name>
<dbReference type="Proteomes" id="UP000239504">
    <property type="component" value="Unassembled WGS sequence"/>
</dbReference>
<feature type="domain" description="Glycosyl transferase family 1" evidence="1">
    <location>
        <begin position="203"/>
        <end position="361"/>
    </location>
</feature>
<reference evidence="3 4" key="1">
    <citation type="submission" date="2017-12" db="EMBL/GenBank/DDBJ databases">
        <authorList>
            <person name="Hurst M.R.H."/>
        </authorList>
    </citation>
    <scope>NUCLEOTIDE SEQUENCE [LARGE SCALE GENOMIC DNA]</scope>
    <source>
        <strain evidence="3 4">SY-3-19</strain>
    </source>
</reference>
<organism evidence="3 4">
    <name type="scientific">Hyphococcus luteus</name>
    <dbReference type="NCBI Taxonomy" id="2058213"/>
    <lineage>
        <taxon>Bacteria</taxon>
        <taxon>Pseudomonadati</taxon>
        <taxon>Pseudomonadota</taxon>
        <taxon>Alphaproteobacteria</taxon>
        <taxon>Parvularculales</taxon>
        <taxon>Parvularculaceae</taxon>
        <taxon>Hyphococcus</taxon>
    </lineage>
</organism>
<keyword evidence="3" id="KW-0808">Transferase</keyword>
<keyword evidence="4" id="KW-1185">Reference proteome</keyword>
<proteinExistence type="predicted"/>
<comment type="caution">
    <text evidence="3">The sequence shown here is derived from an EMBL/GenBank/DDBJ whole genome shotgun (WGS) entry which is preliminary data.</text>
</comment>
<dbReference type="InterPro" id="IPR001296">
    <property type="entry name" value="Glyco_trans_1"/>
</dbReference>
<dbReference type="Pfam" id="PF13439">
    <property type="entry name" value="Glyco_transf_4"/>
    <property type="match status" value="1"/>
</dbReference>
<dbReference type="InterPro" id="IPR050194">
    <property type="entry name" value="Glycosyltransferase_grp1"/>
</dbReference>
<dbReference type="Gene3D" id="3.40.50.2000">
    <property type="entry name" value="Glycogen Phosphorylase B"/>
    <property type="match status" value="2"/>
</dbReference>
<gene>
    <name evidence="3" type="ORF">CW354_07230</name>
</gene>
<dbReference type="PANTHER" id="PTHR45947">
    <property type="entry name" value="SULFOQUINOVOSYL TRANSFERASE SQD2"/>
    <property type="match status" value="1"/>
</dbReference>
<dbReference type="EMBL" id="PJCH01000005">
    <property type="protein sequence ID" value="PQA88800.1"/>
    <property type="molecule type" value="Genomic_DNA"/>
</dbReference>
<dbReference type="Pfam" id="PF00534">
    <property type="entry name" value="Glycos_transf_1"/>
    <property type="match status" value="1"/>
</dbReference>
<evidence type="ECO:0000259" key="2">
    <source>
        <dbReference type="Pfam" id="PF13439"/>
    </source>
</evidence>
<evidence type="ECO:0000259" key="1">
    <source>
        <dbReference type="Pfam" id="PF00534"/>
    </source>
</evidence>
<evidence type="ECO:0000313" key="3">
    <source>
        <dbReference type="EMBL" id="PQA88800.1"/>
    </source>
</evidence>
<dbReference type="GO" id="GO:0016757">
    <property type="term" value="F:glycosyltransferase activity"/>
    <property type="evidence" value="ECO:0007669"/>
    <property type="project" value="InterPro"/>
</dbReference>
<dbReference type="RefSeq" id="WP_104830037.1">
    <property type="nucleotide sequence ID" value="NZ_PJCH01000005.1"/>
</dbReference>